<protein>
    <submittedName>
        <fullName evidence="2">Uncharacterized protein</fullName>
    </submittedName>
</protein>
<proteinExistence type="predicted"/>
<name>A7VPF9_9FIRM</name>
<dbReference type="EMBL" id="ABCB02000012">
    <property type="protein sequence ID" value="EDO62846.1"/>
    <property type="molecule type" value="Genomic_DNA"/>
</dbReference>
<evidence type="ECO:0000313" key="2">
    <source>
        <dbReference type="EMBL" id="EDO62846.1"/>
    </source>
</evidence>
<dbReference type="Proteomes" id="UP000003490">
    <property type="component" value="Unassembled WGS sequence"/>
</dbReference>
<reference evidence="2 3" key="1">
    <citation type="submission" date="2007-08" db="EMBL/GenBank/DDBJ databases">
        <title>Draft genome sequence of Clostridium leptum (DSM 753).</title>
        <authorList>
            <person name="Sudarsanam P."/>
            <person name="Ley R."/>
            <person name="Guruge J."/>
            <person name="Turnbaugh P.J."/>
            <person name="Mahowald M."/>
            <person name="Liep D."/>
            <person name="Gordon J."/>
        </authorList>
    </citation>
    <scope>NUCLEOTIDE SEQUENCE [LARGE SCALE GENOMIC DNA]</scope>
    <source>
        <strain evidence="2 3">DSM 753</strain>
    </source>
</reference>
<evidence type="ECO:0000256" key="1">
    <source>
        <dbReference type="SAM" id="MobiDB-lite"/>
    </source>
</evidence>
<reference evidence="2 3" key="2">
    <citation type="submission" date="2007-08" db="EMBL/GenBank/DDBJ databases">
        <authorList>
            <person name="Fulton L."/>
            <person name="Clifton S."/>
            <person name="Fulton B."/>
            <person name="Xu J."/>
            <person name="Minx P."/>
            <person name="Pepin K.H."/>
            <person name="Johnson M."/>
            <person name="Thiruvilangam P."/>
            <person name="Bhonagiri V."/>
            <person name="Nash W.E."/>
            <person name="Wang C."/>
            <person name="Mardis E.R."/>
            <person name="Wilson R.K."/>
        </authorList>
    </citation>
    <scope>NUCLEOTIDE SEQUENCE [LARGE SCALE GENOMIC DNA]</scope>
    <source>
        <strain evidence="2 3">DSM 753</strain>
    </source>
</reference>
<organism evidence="2 3">
    <name type="scientific">[Clostridium] leptum DSM 753</name>
    <dbReference type="NCBI Taxonomy" id="428125"/>
    <lineage>
        <taxon>Bacteria</taxon>
        <taxon>Bacillati</taxon>
        <taxon>Bacillota</taxon>
        <taxon>Clostridia</taxon>
        <taxon>Eubacteriales</taxon>
        <taxon>Oscillospiraceae</taxon>
        <taxon>Oscillospiraceae incertae sedis</taxon>
    </lineage>
</organism>
<dbReference type="HOGENOM" id="CLU_2971349_0_0_9"/>
<evidence type="ECO:0000313" key="3">
    <source>
        <dbReference type="Proteomes" id="UP000003490"/>
    </source>
</evidence>
<sequence length="58" mass="6835">MKLKAVDLFFCQPLFVLKKAELFSKQKSLDRKNRKRRAQGAPFSISQGGRWRRQGRLI</sequence>
<gene>
    <name evidence="2" type="ORF">CLOLEP_00435</name>
</gene>
<dbReference type="AlphaFoldDB" id="A7VPF9"/>
<comment type="caution">
    <text evidence="2">The sequence shown here is derived from an EMBL/GenBank/DDBJ whole genome shotgun (WGS) entry which is preliminary data.</text>
</comment>
<accession>A7VPF9</accession>
<feature type="region of interest" description="Disordered" evidence="1">
    <location>
        <begin position="28"/>
        <end position="58"/>
    </location>
</feature>